<keyword evidence="2" id="KW-1185">Reference proteome</keyword>
<gene>
    <name evidence="1" type="ORF">H5P27_15645</name>
</gene>
<name>A0A7X1B8F7_9BACT</name>
<evidence type="ECO:0000313" key="1">
    <source>
        <dbReference type="EMBL" id="MBC2607486.1"/>
    </source>
</evidence>
<accession>A0A7X1B8F7</accession>
<dbReference type="RefSeq" id="WP_185661373.1">
    <property type="nucleotide sequence ID" value="NZ_CAWPOO010000013.1"/>
</dbReference>
<dbReference type="AlphaFoldDB" id="A0A7X1B8F7"/>
<sequence>MDQKPKASLIEIALKSKRALIFGIGGGGDIIQAIPIANLLKALGLEKVIVGGVACQWWTPDGNPLSETWGTAVMGPTLYDVHELSPAKTLVPGIVEVCKESALGNRIPCEAHLSDTLPADSVVIASLMGGTQGLANSLKALVEAEQLDLIVGVDIGSDTFFDGENAMPAKTSLVDFMSMGALIEQEVPVLYGVSGYGGDGEMPLDELDVRVSRVMKAGGYLGAHGITQSDVLAMKEACSIYEDPVEPISWRAACGELGWTNVWTHGPWGTAVKVTPLASVMMFFDPQTVATSNSKGILALQRSTSLEEAETIYKEELKQYPESQLYPTIQFFPET</sequence>
<dbReference type="Proteomes" id="UP000526501">
    <property type="component" value="Unassembled WGS sequence"/>
</dbReference>
<proteinExistence type="predicted"/>
<organism evidence="1 2">
    <name type="scientific">Pelagicoccus albus</name>
    <dbReference type="NCBI Taxonomy" id="415222"/>
    <lineage>
        <taxon>Bacteria</taxon>
        <taxon>Pseudomonadati</taxon>
        <taxon>Verrucomicrobiota</taxon>
        <taxon>Opitutia</taxon>
        <taxon>Puniceicoccales</taxon>
        <taxon>Pelagicoccaceae</taxon>
        <taxon>Pelagicoccus</taxon>
    </lineage>
</organism>
<comment type="caution">
    <text evidence="1">The sequence shown here is derived from an EMBL/GenBank/DDBJ whole genome shotgun (WGS) entry which is preliminary data.</text>
</comment>
<dbReference type="InterPro" id="IPR010581">
    <property type="entry name" value="DUF1152"/>
</dbReference>
<dbReference type="EMBL" id="JACHVC010000013">
    <property type="protein sequence ID" value="MBC2607486.1"/>
    <property type="molecule type" value="Genomic_DNA"/>
</dbReference>
<dbReference type="Pfam" id="PF06626">
    <property type="entry name" value="DUF1152"/>
    <property type="match status" value="1"/>
</dbReference>
<evidence type="ECO:0000313" key="2">
    <source>
        <dbReference type="Proteomes" id="UP000526501"/>
    </source>
</evidence>
<reference evidence="1 2" key="1">
    <citation type="submission" date="2020-07" db="EMBL/GenBank/DDBJ databases">
        <authorList>
            <person name="Feng X."/>
        </authorList>
    </citation>
    <scope>NUCLEOTIDE SEQUENCE [LARGE SCALE GENOMIC DNA]</scope>
    <source>
        <strain evidence="1 2">JCM23202</strain>
    </source>
</reference>
<protein>
    <submittedName>
        <fullName evidence="1">DUF1152 domain-containing protein</fullName>
    </submittedName>
</protein>